<proteinExistence type="predicted"/>
<dbReference type="Proteomes" id="UP000326396">
    <property type="component" value="Linkage Group LG11"/>
</dbReference>
<reference evidence="1 2" key="1">
    <citation type="submission" date="2019-05" db="EMBL/GenBank/DDBJ databases">
        <title>Mikania micrantha, genome provides insights into the molecular mechanism of rapid growth.</title>
        <authorList>
            <person name="Liu B."/>
        </authorList>
    </citation>
    <scope>NUCLEOTIDE SEQUENCE [LARGE SCALE GENOMIC DNA]</scope>
    <source>
        <strain evidence="1">NLD-2019</strain>
        <tissue evidence="1">Leaf</tissue>
    </source>
</reference>
<keyword evidence="2" id="KW-1185">Reference proteome</keyword>
<comment type="caution">
    <text evidence="1">The sequence shown here is derived from an EMBL/GenBank/DDBJ whole genome shotgun (WGS) entry which is preliminary data.</text>
</comment>
<sequence length="190" mass="21268">MQRFSGLEIHHPYEQLATIQQSDSIHDDIDDFVAGKDVEGTLHHDSIVSKGSLSCVRCSNELGPVYKNGLSGVGQAQPNSSFSSLPSDNGEGELVWWEADTSLDQGASGMKVTHEEHSVMLQDLSTTHSNKGALKFWHMGSLKYKKYGLIRKAIHRFTKVKQNYENPVCKEGFQYKMNIPYDKETYLSGL</sequence>
<organism evidence="1 2">
    <name type="scientific">Mikania micrantha</name>
    <name type="common">bitter vine</name>
    <dbReference type="NCBI Taxonomy" id="192012"/>
    <lineage>
        <taxon>Eukaryota</taxon>
        <taxon>Viridiplantae</taxon>
        <taxon>Streptophyta</taxon>
        <taxon>Embryophyta</taxon>
        <taxon>Tracheophyta</taxon>
        <taxon>Spermatophyta</taxon>
        <taxon>Magnoliopsida</taxon>
        <taxon>eudicotyledons</taxon>
        <taxon>Gunneridae</taxon>
        <taxon>Pentapetalae</taxon>
        <taxon>asterids</taxon>
        <taxon>campanulids</taxon>
        <taxon>Asterales</taxon>
        <taxon>Asteraceae</taxon>
        <taxon>Asteroideae</taxon>
        <taxon>Heliantheae alliance</taxon>
        <taxon>Eupatorieae</taxon>
        <taxon>Mikania</taxon>
    </lineage>
</organism>
<gene>
    <name evidence="1" type="ORF">E3N88_06149</name>
</gene>
<dbReference type="OrthoDB" id="19639at2759"/>
<accession>A0A5N6PMZ1</accession>
<evidence type="ECO:0000313" key="2">
    <source>
        <dbReference type="Proteomes" id="UP000326396"/>
    </source>
</evidence>
<name>A0A5N6PMZ1_9ASTR</name>
<evidence type="ECO:0000313" key="1">
    <source>
        <dbReference type="EMBL" id="KAD6795253.1"/>
    </source>
</evidence>
<dbReference type="AlphaFoldDB" id="A0A5N6PMZ1"/>
<protein>
    <submittedName>
        <fullName evidence="1">Uncharacterized protein</fullName>
    </submittedName>
</protein>
<dbReference type="EMBL" id="SZYD01000003">
    <property type="protein sequence ID" value="KAD6795253.1"/>
    <property type="molecule type" value="Genomic_DNA"/>
</dbReference>